<name>A0A9P0GXU1_NEZVI</name>
<sequence length="89" mass="9871">MRVTGGTTPADLWDWFGKIGRPTGIANDGSIPATIGGVMDQLPILRQCFQLSERVLVSRVHKLNILISSYLGWPQGRYPNGFKFSLQPK</sequence>
<dbReference type="EMBL" id="OV725077">
    <property type="protein sequence ID" value="CAH1391769.1"/>
    <property type="molecule type" value="Genomic_DNA"/>
</dbReference>
<accession>A0A9P0GXU1</accession>
<dbReference type="AlphaFoldDB" id="A0A9P0GXU1"/>
<reference evidence="1" key="1">
    <citation type="submission" date="2022-01" db="EMBL/GenBank/DDBJ databases">
        <authorList>
            <person name="King R."/>
        </authorList>
    </citation>
    <scope>NUCLEOTIDE SEQUENCE</scope>
</reference>
<evidence type="ECO:0000313" key="2">
    <source>
        <dbReference type="Proteomes" id="UP001152798"/>
    </source>
</evidence>
<evidence type="ECO:0000313" key="1">
    <source>
        <dbReference type="EMBL" id="CAH1391769.1"/>
    </source>
</evidence>
<keyword evidence="2" id="KW-1185">Reference proteome</keyword>
<gene>
    <name evidence="1" type="ORF">NEZAVI_LOCUS2709</name>
</gene>
<organism evidence="1 2">
    <name type="scientific">Nezara viridula</name>
    <name type="common">Southern green stink bug</name>
    <name type="synonym">Cimex viridulus</name>
    <dbReference type="NCBI Taxonomy" id="85310"/>
    <lineage>
        <taxon>Eukaryota</taxon>
        <taxon>Metazoa</taxon>
        <taxon>Ecdysozoa</taxon>
        <taxon>Arthropoda</taxon>
        <taxon>Hexapoda</taxon>
        <taxon>Insecta</taxon>
        <taxon>Pterygota</taxon>
        <taxon>Neoptera</taxon>
        <taxon>Paraneoptera</taxon>
        <taxon>Hemiptera</taxon>
        <taxon>Heteroptera</taxon>
        <taxon>Panheteroptera</taxon>
        <taxon>Pentatomomorpha</taxon>
        <taxon>Pentatomoidea</taxon>
        <taxon>Pentatomidae</taxon>
        <taxon>Pentatominae</taxon>
        <taxon>Nezara</taxon>
    </lineage>
</organism>
<protein>
    <submittedName>
        <fullName evidence="1">Uncharacterized protein</fullName>
    </submittedName>
</protein>
<dbReference type="Proteomes" id="UP001152798">
    <property type="component" value="Chromosome 1"/>
</dbReference>
<proteinExistence type="predicted"/>